<evidence type="ECO:0000313" key="1">
    <source>
        <dbReference type="EMBL" id="MBK1726090.1"/>
    </source>
</evidence>
<keyword evidence="2" id="KW-1185">Reference proteome</keyword>
<reference evidence="1 2" key="1">
    <citation type="journal article" date="2020" name="Microorganisms">
        <title>Osmotic Adaptation and Compatible Solute Biosynthesis of Phototrophic Bacteria as Revealed from Genome Analyses.</title>
        <authorList>
            <person name="Imhoff J.F."/>
            <person name="Rahn T."/>
            <person name="Kunzel S."/>
            <person name="Keller A."/>
            <person name="Neulinger S.C."/>
        </authorList>
    </citation>
    <scope>NUCLEOTIDE SEQUENCE [LARGE SCALE GENOMIC DNA]</scope>
    <source>
        <strain evidence="1 2">DSM 15116</strain>
    </source>
</reference>
<gene>
    <name evidence="1" type="ORF">CKO13_03445</name>
</gene>
<dbReference type="InterPro" id="IPR035093">
    <property type="entry name" value="RelE/ParE_toxin_dom_sf"/>
</dbReference>
<dbReference type="RefSeq" id="WP_200256856.1">
    <property type="nucleotide sequence ID" value="NZ_NRSH01000023.1"/>
</dbReference>
<comment type="caution">
    <text evidence="1">The sequence shown here is derived from an EMBL/GenBank/DDBJ whole genome shotgun (WGS) entry which is preliminary data.</text>
</comment>
<dbReference type="Pfam" id="PF15781">
    <property type="entry name" value="ParE-like_toxin"/>
    <property type="match status" value="1"/>
</dbReference>
<dbReference type="Proteomes" id="UP000738126">
    <property type="component" value="Unassembled WGS sequence"/>
</dbReference>
<dbReference type="InterPro" id="IPR031552">
    <property type="entry name" value="ParE-like_toxin"/>
</dbReference>
<name>A0ABS1E2T4_9GAMM</name>
<dbReference type="EMBL" id="NRSH01000023">
    <property type="protein sequence ID" value="MBK1726090.1"/>
    <property type="molecule type" value="Genomic_DNA"/>
</dbReference>
<organism evidence="1 2">
    <name type="scientific">Halorhodospira neutriphila</name>
    <dbReference type="NCBI Taxonomy" id="168379"/>
    <lineage>
        <taxon>Bacteria</taxon>
        <taxon>Pseudomonadati</taxon>
        <taxon>Pseudomonadota</taxon>
        <taxon>Gammaproteobacteria</taxon>
        <taxon>Chromatiales</taxon>
        <taxon>Ectothiorhodospiraceae</taxon>
        <taxon>Halorhodospira</taxon>
    </lineage>
</organism>
<dbReference type="SUPFAM" id="SSF143011">
    <property type="entry name" value="RelE-like"/>
    <property type="match status" value="1"/>
</dbReference>
<dbReference type="Gene3D" id="3.30.2310.20">
    <property type="entry name" value="RelE-like"/>
    <property type="match status" value="1"/>
</dbReference>
<accession>A0ABS1E2T4</accession>
<evidence type="ECO:0000313" key="2">
    <source>
        <dbReference type="Proteomes" id="UP000738126"/>
    </source>
</evidence>
<sequence>MTWTVRQTRRFARAYKKLHLNLLQAVDQAVAEIAEDPDRGERKRGDLAELWVYRFRCQEQAYLLGYTRDDGIHLIYLEALGSRENSYREPKR</sequence>
<protein>
    <submittedName>
        <fullName evidence="1">Addiction module toxin RelE</fullName>
    </submittedName>
</protein>
<proteinExistence type="predicted"/>